<keyword evidence="2" id="KW-0472">Membrane</keyword>
<keyword evidence="2" id="KW-0812">Transmembrane</keyword>
<protein>
    <recommendedName>
        <fullName evidence="5">tRNA_anti-like</fullName>
    </recommendedName>
</protein>
<accession>A0ABS5C2Y4</accession>
<dbReference type="Pfam" id="PF12869">
    <property type="entry name" value="tRNA_anti-like"/>
    <property type="match status" value="1"/>
</dbReference>
<proteinExistence type="predicted"/>
<evidence type="ECO:0000313" key="3">
    <source>
        <dbReference type="EMBL" id="MBP3960337.1"/>
    </source>
</evidence>
<gene>
    <name evidence="3" type="ORF">J8F10_34345</name>
</gene>
<feature type="transmembrane region" description="Helical" evidence="2">
    <location>
        <begin position="45"/>
        <end position="63"/>
    </location>
</feature>
<dbReference type="RefSeq" id="WP_210661581.1">
    <property type="nucleotide sequence ID" value="NZ_JAGKQQ010000001.1"/>
</dbReference>
<keyword evidence="2" id="KW-1133">Transmembrane helix</keyword>
<dbReference type="Proteomes" id="UP000676565">
    <property type="component" value="Unassembled WGS sequence"/>
</dbReference>
<feature type="transmembrane region" description="Helical" evidence="2">
    <location>
        <begin position="69"/>
        <end position="88"/>
    </location>
</feature>
<feature type="compositionally biased region" description="Pro residues" evidence="1">
    <location>
        <begin position="131"/>
        <end position="142"/>
    </location>
</feature>
<sequence length="287" mass="31941">MVDDYNRDDRRRGGSDERYDRARRFERARRRYDEEYRTPRKETSTLGVIAFVMGLLALVISLIPCFGAFAIFAGGIPLVLALASVLIARGSNQKMGFPVAATAVSGSAVAFSLMWLAVIGSMMDNRAAKRPAPPLPVPPPPQVRVNPPLKKPDENKLDDEKFQKQLLEDLAKDRIKERIRNGPGEPVTAGTLETDYLTNVVAAESRYKDKVLEVTGKVVRVIREDGKLQYLLELDTGEPTKTVNCEFNEQTKHPLTSIKRGQEVKVRGQCVGRVDAFVTLKDCVLAK</sequence>
<reference evidence="3 4" key="1">
    <citation type="submission" date="2021-04" db="EMBL/GenBank/DDBJ databases">
        <authorList>
            <person name="Ivanova A."/>
        </authorList>
    </citation>
    <scope>NUCLEOTIDE SEQUENCE [LARGE SCALE GENOMIC DNA]</scope>
    <source>
        <strain evidence="3 4">G18</strain>
    </source>
</reference>
<feature type="transmembrane region" description="Helical" evidence="2">
    <location>
        <begin position="100"/>
        <end position="123"/>
    </location>
</feature>
<organism evidence="3 4">
    <name type="scientific">Gemmata palustris</name>
    <dbReference type="NCBI Taxonomy" id="2822762"/>
    <lineage>
        <taxon>Bacteria</taxon>
        <taxon>Pseudomonadati</taxon>
        <taxon>Planctomycetota</taxon>
        <taxon>Planctomycetia</taxon>
        <taxon>Gemmatales</taxon>
        <taxon>Gemmataceae</taxon>
        <taxon>Gemmata</taxon>
    </lineage>
</organism>
<feature type="region of interest" description="Disordered" evidence="1">
    <location>
        <begin position="128"/>
        <end position="155"/>
    </location>
</feature>
<dbReference type="EMBL" id="JAGKQQ010000001">
    <property type="protein sequence ID" value="MBP3960337.1"/>
    <property type="molecule type" value="Genomic_DNA"/>
</dbReference>
<evidence type="ECO:0000256" key="2">
    <source>
        <dbReference type="SAM" id="Phobius"/>
    </source>
</evidence>
<dbReference type="InterPro" id="IPR024422">
    <property type="entry name" value="Protein_unknown_function_OB"/>
</dbReference>
<evidence type="ECO:0000256" key="1">
    <source>
        <dbReference type="SAM" id="MobiDB-lite"/>
    </source>
</evidence>
<evidence type="ECO:0000313" key="4">
    <source>
        <dbReference type="Proteomes" id="UP000676565"/>
    </source>
</evidence>
<name>A0ABS5C2Y4_9BACT</name>
<comment type="caution">
    <text evidence="3">The sequence shown here is derived from an EMBL/GenBank/DDBJ whole genome shotgun (WGS) entry which is preliminary data.</text>
</comment>
<keyword evidence="4" id="KW-1185">Reference proteome</keyword>
<evidence type="ECO:0008006" key="5">
    <source>
        <dbReference type="Google" id="ProtNLM"/>
    </source>
</evidence>